<dbReference type="InterPro" id="IPR022284">
    <property type="entry name" value="GPAT/DHAPAT"/>
</dbReference>
<dbReference type="OrthoDB" id="10255570at2759"/>
<dbReference type="InterPro" id="IPR041728">
    <property type="entry name" value="GPAT/DHAPAT_LPLAT"/>
</dbReference>
<dbReference type="GO" id="GO:0006631">
    <property type="term" value="P:fatty acid metabolic process"/>
    <property type="evidence" value="ECO:0007669"/>
    <property type="project" value="TreeGrafter"/>
</dbReference>
<dbReference type="InterPro" id="IPR002123">
    <property type="entry name" value="Plipid/glycerol_acylTrfase"/>
</dbReference>
<dbReference type="AlphaFoldDB" id="A0A8H7SFZ1"/>
<evidence type="ECO:0000256" key="5">
    <source>
        <dbReference type="ARBA" id="ARBA00023315"/>
    </source>
</evidence>
<evidence type="ECO:0000313" key="8">
    <source>
        <dbReference type="EMBL" id="KAG2227412.1"/>
    </source>
</evidence>
<feature type="compositionally biased region" description="Low complexity" evidence="6">
    <location>
        <begin position="1"/>
        <end position="15"/>
    </location>
</feature>
<protein>
    <recommendedName>
        <fullName evidence="7">Phospholipid/glycerol acyltransferase domain-containing protein</fullName>
    </recommendedName>
</protein>
<dbReference type="SMART" id="SM00563">
    <property type="entry name" value="PlsC"/>
    <property type="match status" value="1"/>
</dbReference>
<evidence type="ECO:0000256" key="1">
    <source>
        <dbReference type="ARBA" id="ARBA00004184"/>
    </source>
</evidence>
<proteinExistence type="inferred from homology"/>
<evidence type="ECO:0000256" key="4">
    <source>
        <dbReference type="ARBA" id="ARBA00023136"/>
    </source>
</evidence>
<dbReference type="PANTHER" id="PTHR12563:SF17">
    <property type="entry name" value="DIHYDROXYACETONE PHOSPHATE ACYLTRANSFERASE"/>
    <property type="match status" value="1"/>
</dbReference>
<dbReference type="InterPro" id="IPR045520">
    <property type="entry name" value="GPAT/DHAPAT_C"/>
</dbReference>
<organism evidence="8 9">
    <name type="scientific">Circinella minor</name>
    <dbReference type="NCBI Taxonomy" id="1195481"/>
    <lineage>
        <taxon>Eukaryota</taxon>
        <taxon>Fungi</taxon>
        <taxon>Fungi incertae sedis</taxon>
        <taxon>Mucoromycota</taxon>
        <taxon>Mucoromycotina</taxon>
        <taxon>Mucoromycetes</taxon>
        <taxon>Mucorales</taxon>
        <taxon>Lichtheimiaceae</taxon>
        <taxon>Circinella</taxon>
    </lineage>
</organism>
<dbReference type="Pfam" id="PF19277">
    <property type="entry name" value="GPAT_C"/>
    <property type="match status" value="1"/>
</dbReference>
<keyword evidence="3" id="KW-0808">Transferase</keyword>
<evidence type="ECO:0000256" key="2">
    <source>
        <dbReference type="ARBA" id="ARBA00007937"/>
    </source>
</evidence>
<sequence>MAEQQTQQLEMEQLTKGSKIKKYNREKQKQARRKELETMVSSIAKKCVTSMDDQGKKKVRVLVTMVDIILSRLYDQGVYVKESQWEELRKTAEYAQKNNQTLLLLPAHKSHIDYLVINYVMFRLGFQIPHIIAGENLDIPVLNKLLKSSGAVYIRREWGDDALYKAVLEEYISLIFQKGCHQLSMFCRRNTLTFSLLIYYYNPGKVLAPKLGILKMVVESFAKGRFSDCWIVPMTASYDKIMETQSYADELLGNPKQQETLLGVLGSASVLMEKMGRVDVRIGKPYSLKEWIKEQNELRGPLDILNEGEQKSTVLKSLGYRVLSDINAITPVMPSALVGTVILTLRGRGAGRSELIRRMEWLTQMIRAKNAEVVAIPGMTTDNLVDRAIAIHDQLIGQRREKDLLEPTFYGIDRFELSYYRNQVIHLFVEEAIICASLYTIIKKGGGKLDQRMQFSTLLDEVTFLSSILKIDMIYKPGTIKDNTHRALQWLVDNNVLYFDHENGWVGLSQVERNSGRENYDFLCFLIWPFIESYWLACVSLFTLTPPIRAPQDKPVYVDNSLFIQRTQALGKTLYFQGDLSYLEAVNKETISHAFSRYEQQGVMVRKSYKQPKVWSEVALDTRYIPERYNSYLIPEGRLWELAERIGKFRREGKNRRDNAAVSSRVLKLAHDLAEQNNQSSANQKMLLKNASKL</sequence>
<dbReference type="Proteomes" id="UP000646827">
    <property type="component" value="Unassembled WGS sequence"/>
</dbReference>
<dbReference type="GO" id="GO:0006072">
    <property type="term" value="P:glycerol-3-phosphate metabolic process"/>
    <property type="evidence" value="ECO:0007669"/>
    <property type="project" value="TreeGrafter"/>
</dbReference>
<comment type="similarity">
    <text evidence="2">Belongs to the GPAT/DAPAT family.</text>
</comment>
<evidence type="ECO:0000313" key="9">
    <source>
        <dbReference type="Proteomes" id="UP000646827"/>
    </source>
</evidence>
<dbReference type="Pfam" id="PF01553">
    <property type="entry name" value="Acyltransferase"/>
    <property type="match status" value="1"/>
</dbReference>
<feature type="region of interest" description="Disordered" evidence="6">
    <location>
        <begin position="1"/>
        <end position="31"/>
    </location>
</feature>
<evidence type="ECO:0000256" key="6">
    <source>
        <dbReference type="SAM" id="MobiDB-lite"/>
    </source>
</evidence>
<evidence type="ECO:0000256" key="3">
    <source>
        <dbReference type="ARBA" id="ARBA00022679"/>
    </source>
</evidence>
<keyword evidence="4" id="KW-0472">Membrane</keyword>
<dbReference type="CDD" id="cd07993">
    <property type="entry name" value="LPLAT_DHAPAT-like"/>
    <property type="match status" value="1"/>
</dbReference>
<dbReference type="PANTHER" id="PTHR12563">
    <property type="entry name" value="GLYCEROL-3-PHOSPHATE ACYLTRANSFERASE"/>
    <property type="match status" value="1"/>
</dbReference>
<name>A0A8H7SFZ1_9FUNG</name>
<gene>
    <name evidence="8" type="ORF">INT45_007437</name>
</gene>
<keyword evidence="9" id="KW-1185">Reference proteome</keyword>
<comment type="subcellular location">
    <subcellularLocation>
        <location evidence="1">Endomembrane system</location>
        <topology evidence="1">Peripheral membrane protein</topology>
    </subcellularLocation>
</comment>
<dbReference type="GO" id="GO:0019432">
    <property type="term" value="P:triglyceride biosynthetic process"/>
    <property type="evidence" value="ECO:0007669"/>
    <property type="project" value="TreeGrafter"/>
</dbReference>
<reference evidence="8 9" key="1">
    <citation type="submission" date="2020-12" db="EMBL/GenBank/DDBJ databases">
        <title>Metabolic potential, ecology and presence of endohyphal bacteria is reflected in genomic diversity of Mucoromycotina.</title>
        <authorList>
            <person name="Muszewska A."/>
            <person name="Okrasinska A."/>
            <person name="Steczkiewicz K."/>
            <person name="Drgas O."/>
            <person name="Orlowska M."/>
            <person name="Perlinska-Lenart U."/>
            <person name="Aleksandrzak-Piekarczyk T."/>
            <person name="Szatraj K."/>
            <person name="Zielenkiewicz U."/>
            <person name="Pilsyk S."/>
            <person name="Malc E."/>
            <person name="Mieczkowski P."/>
            <person name="Kruszewska J.S."/>
            <person name="Biernat P."/>
            <person name="Pawlowska J."/>
        </authorList>
    </citation>
    <scope>NUCLEOTIDE SEQUENCE [LARGE SCALE GENOMIC DNA]</scope>
    <source>
        <strain evidence="8 9">CBS 142.35</strain>
    </source>
</reference>
<dbReference type="GO" id="GO:0008654">
    <property type="term" value="P:phospholipid biosynthetic process"/>
    <property type="evidence" value="ECO:0007669"/>
    <property type="project" value="TreeGrafter"/>
</dbReference>
<evidence type="ECO:0000259" key="7">
    <source>
        <dbReference type="SMART" id="SM00563"/>
    </source>
</evidence>
<accession>A0A8H7SFZ1</accession>
<dbReference type="EMBL" id="JAEPRB010000007">
    <property type="protein sequence ID" value="KAG2227412.1"/>
    <property type="molecule type" value="Genomic_DNA"/>
</dbReference>
<keyword evidence="5" id="KW-0012">Acyltransferase</keyword>
<comment type="caution">
    <text evidence="8">The sequence shown here is derived from an EMBL/GenBank/DDBJ whole genome shotgun (WGS) entry which is preliminary data.</text>
</comment>
<dbReference type="GO" id="GO:0031966">
    <property type="term" value="C:mitochondrial membrane"/>
    <property type="evidence" value="ECO:0007669"/>
    <property type="project" value="TreeGrafter"/>
</dbReference>
<dbReference type="SUPFAM" id="SSF69593">
    <property type="entry name" value="Glycerol-3-phosphate (1)-acyltransferase"/>
    <property type="match status" value="1"/>
</dbReference>
<feature type="domain" description="Phospholipid/glycerol acyltransferase" evidence="7">
    <location>
        <begin position="102"/>
        <end position="239"/>
    </location>
</feature>
<dbReference type="GO" id="GO:0012505">
    <property type="term" value="C:endomembrane system"/>
    <property type="evidence" value="ECO:0007669"/>
    <property type="project" value="UniProtKB-SubCell"/>
</dbReference>
<dbReference type="GO" id="GO:0004366">
    <property type="term" value="F:glycerol-3-phosphate O-acyltransferase activity"/>
    <property type="evidence" value="ECO:0007669"/>
    <property type="project" value="TreeGrafter"/>
</dbReference>
<dbReference type="PIRSF" id="PIRSF000437">
    <property type="entry name" value="GPAT_DHAPAT"/>
    <property type="match status" value="1"/>
</dbReference>